<accession>A0A5K0Z8X1</accession>
<dbReference type="AlphaFoldDB" id="A0A5K0Z8X1"/>
<dbReference type="InterPro" id="IPR050481">
    <property type="entry name" value="UDP-glycosyltransf_plant"/>
</dbReference>
<dbReference type="InterPro" id="IPR002213">
    <property type="entry name" value="UDP_glucos_trans"/>
</dbReference>
<evidence type="ECO:0000256" key="2">
    <source>
        <dbReference type="ARBA" id="ARBA00022676"/>
    </source>
</evidence>
<gene>
    <name evidence="6" type="ORF">NYM_LOCUS9709</name>
</gene>
<protein>
    <recommendedName>
        <fullName evidence="5">Glycosyltransferase</fullName>
        <ecNumber evidence="5">2.4.1.-</ecNumber>
    </recommendedName>
</protein>
<evidence type="ECO:0000313" key="6">
    <source>
        <dbReference type="EMBL" id="VVV86031.1"/>
    </source>
</evidence>
<dbReference type="EC" id="2.4.1.-" evidence="5"/>
<dbReference type="Gene3D" id="3.40.50.2000">
    <property type="entry name" value="Glycogen Phosphorylase B"/>
    <property type="match status" value="2"/>
</dbReference>
<dbReference type="OMA" id="DRTCAMR"/>
<reference evidence="6" key="1">
    <citation type="submission" date="2019-09" db="EMBL/GenBank/DDBJ databases">
        <authorList>
            <person name="Zhang L."/>
        </authorList>
    </citation>
    <scope>NUCLEOTIDE SEQUENCE</scope>
</reference>
<organism evidence="6">
    <name type="scientific">Nymphaea colorata</name>
    <name type="common">pocket water lily</name>
    <dbReference type="NCBI Taxonomy" id="210225"/>
    <lineage>
        <taxon>Eukaryota</taxon>
        <taxon>Viridiplantae</taxon>
        <taxon>Streptophyta</taxon>
        <taxon>Embryophyta</taxon>
        <taxon>Tracheophyta</taxon>
        <taxon>Spermatophyta</taxon>
        <taxon>Magnoliopsida</taxon>
        <taxon>Nymphaeales</taxon>
        <taxon>Nymphaeaceae</taxon>
        <taxon>Nymphaea</taxon>
    </lineage>
</organism>
<name>A0A5K0Z8X1_9MAGN</name>
<dbReference type="Pfam" id="PF00201">
    <property type="entry name" value="UDPGT"/>
    <property type="match status" value="1"/>
</dbReference>
<evidence type="ECO:0000256" key="3">
    <source>
        <dbReference type="ARBA" id="ARBA00022679"/>
    </source>
</evidence>
<keyword evidence="2 4" id="KW-0328">Glycosyltransferase</keyword>
<dbReference type="InterPro" id="IPR035595">
    <property type="entry name" value="UDP_glycos_trans_CS"/>
</dbReference>
<evidence type="ECO:0000256" key="4">
    <source>
        <dbReference type="RuleBase" id="RU003718"/>
    </source>
</evidence>
<dbReference type="OrthoDB" id="5835829at2759"/>
<dbReference type="Gramene" id="NC13G0029710.1">
    <property type="protein sequence ID" value="NC13G0029710.1:cds"/>
    <property type="gene ID" value="NC13G0029710"/>
</dbReference>
<dbReference type="GO" id="GO:0035251">
    <property type="term" value="F:UDP-glucosyltransferase activity"/>
    <property type="evidence" value="ECO:0007669"/>
    <property type="project" value="InterPro"/>
</dbReference>
<dbReference type="EMBL" id="LR721778">
    <property type="protein sequence ID" value="VVV86031.1"/>
    <property type="molecule type" value="Genomic_DNA"/>
</dbReference>
<sequence length="475" mass="51658">MKKQTVVLFPSPLMGHLMTMVEFGKLLHLRHGISITILVAKPPISVGNSAVYMKSVADSGLDITFTELGPVDFTVKEVDYQTHDVLLFEFLHACRGRVVQALQDISRDCFVKAIILDFFCFTYTEVAASLGIPAYFYYISNVGALALLLYLNTLHHQYDVASAHAEDKLVHVPGIPPLSPSDLPHSLRFHVGSYEWFLKVSTQFARAQGIIINTFDALQPHTLRALADGLCVPDGPGPLVYAIGPLVIPPEKVLQPPDCLRWLDSQPDHSVVFLCFGSLGLLSTIQLREIALALERSGQRFLWVVRNPTAESKQALVPSDPDLDVLLPKGFLQRTSDKGMVVKAWAPQVRVLNHAAVGGFVTHCGWNSVVESISAGVPMAAWPLYAEQPTNSVLLVDMGVAVSVKKDRDGLVGAAEVERCVRLLLDSEEGNRLRERVKAAKDAGVSALKEGGSSSVNLARLVDSWNGPAGAKEGG</sequence>
<dbReference type="CDD" id="cd03784">
    <property type="entry name" value="GT1_Gtf-like"/>
    <property type="match status" value="1"/>
</dbReference>
<proteinExistence type="inferred from homology"/>
<dbReference type="PANTHER" id="PTHR48048">
    <property type="entry name" value="GLYCOSYLTRANSFERASE"/>
    <property type="match status" value="1"/>
</dbReference>
<dbReference type="PROSITE" id="PS00375">
    <property type="entry name" value="UDPGT"/>
    <property type="match status" value="1"/>
</dbReference>
<comment type="similarity">
    <text evidence="1 4">Belongs to the UDP-glycosyltransferase family.</text>
</comment>
<dbReference type="SUPFAM" id="SSF53756">
    <property type="entry name" value="UDP-Glycosyltransferase/glycogen phosphorylase"/>
    <property type="match status" value="1"/>
</dbReference>
<keyword evidence="3 4" id="KW-0808">Transferase</keyword>
<evidence type="ECO:0000256" key="5">
    <source>
        <dbReference type="RuleBase" id="RU362057"/>
    </source>
</evidence>
<evidence type="ECO:0000256" key="1">
    <source>
        <dbReference type="ARBA" id="ARBA00009995"/>
    </source>
</evidence>
<dbReference type="PANTHER" id="PTHR48048:SF30">
    <property type="entry name" value="GLYCOSYLTRANSFERASE"/>
    <property type="match status" value="1"/>
</dbReference>
<dbReference type="FunFam" id="3.40.50.2000:FF:000020">
    <property type="entry name" value="Glycosyltransferase"/>
    <property type="match status" value="1"/>
</dbReference>